<reference evidence="4" key="2">
    <citation type="journal article" date="2017" name="Nat. Plants">
        <title>The Aegilops tauschii genome reveals multiple impacts of transposons.</title>
        <authorList>
            <person name="Zhao G."/>
            <person name="Zou C."/>
            <person name="Li K."/>
            <person name="Wang K."/>
            <person name="Li T."/>
            <person name="Gao L."/>
            <person name="Zhang X."/>
            <person name="Wang H."/>
            <person name="Yang Z."/>
            <person name="Liu X."/>
            <person name="Jiang W."/>
            <person name="Mao L."/>
            <person name="Kong X."/>
            <person name="Jiao Y."/>
            <person name="Jia J."/>
        </authorList>
    </citation>
    <scope>NUCLEOTIDE SEQUENCE [LARGE SCALE GENOMIC DNA]</scope>
    <source>
        <strain evidence="4">cv. AL8/78</strain>
    </source>
</reference>
<dbReference type="EnsemblPlants" id="AET3Gv20749900.1">
    <property type="protein sequence ID" value="AET3Gv20749900.1"/>
    <property type="gene ID" value="AET3Gv20749900"/>
</dbReference>
<dbReference type="PANTHER" id="PTHR33286:SF1">
    <property type="entry name" value="OS01G0800600 PROTEIN"/>
    <property type="match status" value="1"/>
</dbReference>
<evidence type="ECO:0000256" key="1">
    <source>
        <dbReference type="SAM" id="SignalP"/>
    </source>
</evidence>
<dbReference type="RefSeq" id="XP_040260233.1">
    <property type="nucleotide sequence ID" value="XM_040404299.3"/>
</dbReference>
<organism evidence="3 4">
    <name type="scientific">Aegilops tauschii subsp. strangulata</name>
    <name type="common">Goatgrass</name>
    <dbReference type="NCBI Taxonomy" id="200361"/>
    <lineage>
        <taxon>Eukaryota</taxon>
        <taxon>Viridiplantae</taxon>
        <taxon>Streptophyta</taxon>
        <taxon>Embryophyta</taxon>
        <taxon>Tracheophyta</taxon>
        <taxon>Spermatophyta</taxon>
        <taxon>Magnoliopsida</taxon>
        <taxon>Liliopsida</taxon>
        <taxon>Poales</taxon>
        <taxon>Poaceae</taxon>
        <taxon>BOP clade</taxon>
        <taxon>Pooideae</taxon>
        <taxon>Triticodae</taxon>
        <taxon>Triticeae</taxon>
        <taxon>Triticinae</taxon>
        <taxon>Aegilops</taxon>
    </lineage>
</organism>
<evidence type="ECO:0000313" key="3">
    <source>
        <dbReference type="EnsemblPlants" id="AET3Gv20749900.1"/>
    </source>
</evidence>
<keyword evidence="1" id="KW-0732">Signal</keyword>
<reference evidence="4" key="1">
    <citation type="journal article" date="2014" name="Science">
        <title>Ancient hybridizations among the ancestral genomes of bread wheat.</title>
        <authorList>
            <consortium name="International Wheat Genome Sequencing Consortium,"/>
            <person name="Marcussen T."/>
            <person name="Sandve S.R."/>
            <person name="Heier L."/>
            <person name="Spannagl M."/>
            <person name="Pfeifer M."/>
            <person name="Jakobsen K.S."/>
            <person name="Wulff B.B."/>
            <person name="Steuernagel B."/>
            <person name="Mayer K.F."/>
            <person name="Olsen O.A."/>
        </authorList>
    </citation>
    <scope>NUCLEOTIDE SEQUENCE [LARGE SCALE GENOMIC DNA]</scope>
    <source>
        <strain evidence="4">cv. AL8/78</strain>
    </source>
</reference>
<reference evidence="3" key="5">
    <citation type="journal article" date="2021" name="G3 (Bethesda)">
        <title>Aegilops tauschii genome assembly Aet v5.0 features greater sequence contiguity and improved annotation.</title>
        <authorList>
            <person name="Wang L."/>
            <person name="Zhu T."/>
            <person name="Rodriguez J.C."/>
            <person name="Deal K.R."/>
            <person name="Dubcovsky J."/>
            <person name="McGuire P.E."/>
            <person name="Lux T."/>
            <person name="Spannagl M."/>
            <person name="Mayer K.F.X."/>
            <person name="Baldrich P."/>
            <person name="Meyers B.C."/>
            <person name="Huo N."/>
            <person name="Gu Y.Q."/>
            <person name="Zhou H."/>
            <person name="Devos K.M."/>
            <person name="Bennetzen J.L."/>
            <person name="Unver T."/>
            <person name="Budak H."/>
            <person name="Gulick P.J."/>
            <person name="Galiba G."/>
            <person name="Kalapos B."/>
            <person name="Nelson D.R."/>
            <person name="Li P."/>
            <person name="You F.M."/>
            <person name="Luo M.C."/>
            <person name="Dvorak J."/>
        </authorList>
    </citation>
    <scope>NUCLEOTIDE SEQUENCE [LARGE SCALE GENOMIC DNA]</scope>
    <source>
        <strain evidence="3">cv. AL8/78</strain>
    </source>
</reference>
<dbReference type="InterPro" id="IPR044741">
    <property type="entry name" value="NsLTP-like"/>
</dbReference>
<dbReference type="KEGG" id="ats:109779792"/>
<dbReference type="Proteomes" id="UP000015105">
    <property type="component" value="Chromosome 3D"/>
</dbReference>
<dbReference type="Pfam" id="PF14368">
    <property type="entry name" value="LTP_2"/>
    <property type="match status" value="1"/>
</dbReference>
<proteinExistence type="predicted"/>
<feature type="domain" description="Bifunctional inhibitor/plant lipid transfer protein/seed storage helical" evidence="2">
    <location>
        <begin position="44"/>
        <end position="134"/>
    </location>
</feature>
<dbReference type="Gene3D" id="1.10.110.10">
    <property type="entry name" value="Plant lipid-transfer and hydrophobic proteins"/>
    <property type="match status" value="1"/>
</dbReference>
<feature type="chain" id="PRO_5018987723" description="Bifunctional inhibitor/plant lipid transfer protein/seed storage helical domain-containing protein" evidence="1">
    <location>
        <begin position="21"/>
        <end position="144"/>
    </location>
</feature>
<dbReference type="STRING" id="200361.A0A453FQS3"/>
<dbReference type="InterPro" id="IPR016140">
    <property type="entry name" value="Bifunc_inhib/LTP/seed_store"/>
</dbReference>
<dbReference type="GeneID" id="109779792"/>
<dbReference type="OMA" id="CQDYVKF"/>
<reference evidence="3" key="4">
    <citation type="submission" date="2019-03" db="UniProtKB">
        <authorList>
            <consortium name="EnsemblPlants"/>
        </authorList>
    </citation>
    <scope>IDENTIFICATION</scope>
</reference>
<accession>A0A453FQS3</accession>
<reference evidence="3" key="3">
    <citation type="journal article" date="2017" name="Nature">
        <title>Genome sequence of the progenitor of the wheat D genome Aegilops tauschii.</title>
        <authorList>
            <person name="Luo M.C."/>
            <person name="Gu Y.Q."/>
            <person name="Puiu D."/>
            <person name="Wang H."/>
            <person name="Twardziok S.O."/>
            <person name="Deal K.R."/>
            <person name="Huo N."/>
            <person name="Zhu T."/>
            <person name="Wang L."/>
            <person name="Wang Y."/>
            <person name="McGuire P.E."/>
            <person name="Liu S."/>
            <person name="Long H."/>
            <person name="Ramasamy R.K."/>
            <person name="Rodriguez J.C."/>
            <person name="Van S.L."/>
            <person name="Yuan L."/>
            <person name="Wang Z."/>
            <person name="Xia Z."/>
            <person name="Xiao L."/>
            <person name="Anderson O.D."/>
            <person name="Ouyang S."/>
            <person name="Liang Y."/>
            <person name="Zimin A.V."/>
            <person name="Pertea G."/>
            <person name="Qi P."/>
            <person name="Bennetzen J.L."/>
            <person name="Dai X."/>
            <person name="Dawson M.W."/>
            <person name="Muller H.G."/>
            <person name="Kugler K."/>
            <person name="Rivarola-Duarte L."/>
            <person name="Spannagl M."/>
            <person name="Mayer K.F.X."/>
            <person name="Lu F.H."/>
            <person name="Bevan M.W."/>
            <person name="Leroy P."/>
            <person name="Li P."/>
            <person name="You F.M."/>
            <person name="Sun Q."/>
            <person name="Liu Z."/>
            <person name="Lyons E."/>
            <person name="Wicker T."/>
            <person name="Salzberg S.L."/>
            <person name="Devos K.M."/>
            <person name="Dvorak J."/>
        </authorList>
    </citation>
    <scope>NUCLEOTIDE SEQUENCE [LARGE SCALE GENOMIC DNA]</scope>
    <source>
        <strain evidence="3">cv. AL8/78</strain>
    </source>
</reference>
<feature type="signal peptide" evidence="1">
    <location>
        <begin position="1"/>
        <end position="20"/>
    </location>
</feature>
<dbReference type="CDD" id="cd04660">
    <property type="entry name" value="nsLTP_like"/>
    <property type="match status" value="1"/>
</dbReference>
<evidence type="ECO:0000259" key="2">
    <source>
        <dbReference type="Pfam" id="PF14368"/>
    </source>
</evidence>
<dbReference type="PANTHER" id="PTHR33286">
    <property type="entry name" value="BIFUNCTIONAL INHIBITOR/LIPID-TRANSFER PROTEIN/SEED STORAGE 2S ALBUMIN SUPERFAMILY PROTEIN"/>
    <property type="match status" value="1"/>
</dbReference>
<dbReference type="OrthoDB" id="653734at2759"/>
<dbReference type="InterPro" id="IPR036312">
    <property type="entry name" value="Bifun_inhib/LTP/seed_sf"/>
</dbReference>
<evidence type="ECO:0000313" key="4">
    <source>
        <dbReference type="Proteomes" id="UP000015105"/>
    </source>
</evidence>
<protein>
    <recommendedName>
        <fullName evidence="2">Bifunctional inhibitor/plant lipid transfer protein/seed storage helical domain-containing protein</fullName>
    </recommendedName>
</protein>
<keyword evidence="4" id="KW-1185">Reference proteome</keyword>
<sequence>MARLFAVCLVLLAFAMAVAADMAPMMAPMAAHMAPMMAPADMAPMMAPMAAPAADAGDCNSDLQDLVANCQNYVMFPAEPKIPPSPACCAVIQRADMPCLCAKVTPAVEKVVCMDKVVFVAKYCKRPLQPGSNCGSYPVPGVIV</sequence>
<dbReference type="SUPFAM" id="SSF47699">
    <property type="entry name" value="Bifunctional inhibitor/lipid-transfer protein/seed storage 2S albumin"/>
    <property type="match status" value="1"/>
</dbReference>
<name>A0A453FQS3_AEGTS</name>
<dbReference type="Gramene" id="AET3Gv20749900.1">
    <property type="protein sequence ID" value="AET3Gv20749900.1"/>
    <property type="gene ID" value="AET3Gv20749900"/>
</dbReference>
<dbReference type="AlphaFoldDB" id="A0A453FQS3"/>